<dbReference type="GeneTree" id="ENSGT00390000000020"/>
<keyword evidence="10" id="KW-0813">Transport</keyword>
<proteinExistence type="inferred from homology"/>
<dbReference type="GO" id="GO:0043065">
    <property type="term" value="P:positive regulation of apoptotic process"/>
    <property type="evidence" value="ECO:0007669"/>
    <property type="project" value="TreeGrafter"/>
</dbReference>
<evidence type="ECO:0000256" key="4">
    <source>
        <dbReference type="ARBA" id="ARBA00022737"/>
    </source>
</evidence>
<dbReference type="Ensembl" id="ENSEBUT00000027542.1">
    <property type="protein sequence ID" value="ENSEBUP00000026966.1"/>
    <property type="gene ID" value="ENSEBUG00000016585.1"/>
</dbReference>
<dbReference type="Gene3D" id="1.50.40.10">
    <property type="entry name" value="Mitochondrial carrier domain"/>
    <property type="match status" value="1"/>
</dbReference>
<evidence type="ECO:0000256" key="9">
    <source>
        <dbReference type="PROSITE-ProRule" id="PRU00282"/>
    </source>
</evidence>
<dbReference type="PANTHER" id="PTHR10780:SF18">
    <property type="entry name" value="LD43650P"/>
    <property type="match status" value="1"/>
</dbReference>
<dbReference type="InterPro" id="IPR023395">
    <property type="entry name" value="MCP_dom_sf"/>
</dbReference>
<dbReference type="InterPro" id="IPR018108">
    <property type="entry name" value="MCP_transmembrane"/>
</dbReference>
<keyword evidence="12" id="KW-1185">Reference proteome</keyword>
<dbReference type="PANTHER" id="PTHR10780">
    <property type="entry name" value="MITOCHONDRIAL CARRIER HOMOLOG"/>
    <property type="match status" value="1"/>
</dbReference>
<feature type="repeat" description="Solcar" evidence="9">
    <location>
        <begin position="127"/>
        <end position="215"/>
    </location>
</feature>
<dbReference type="SUPFAM" id="SSF103506">
    <property type="entry name" value="Mitochondrial carrier"/>
    <property type="match status" value="1"/>
</dbReference>
<dbReference type="PROSITE" id="PS50920">
    <property type="entry name" value="SOLCAR"/>
    <property type="match status" value="1"/>
</dbReference>
<organism evidence="11 12">
    <name type="scientific">Eptatretus burgeri</name>
    <name type="common">Inshore hagfish</name>
    <dbReference type="NCBI Taxonomy" id="7764"/>
    <lineage>
        <taxon>Eukaryota</taxon>
        <taxon>Metazoa</taxon>
        <taxon>Chordata</taxon>
        <taxon>Craniata</taxon>
        <taxon>Vertebrata</taxon>
        <taxon>Cyclostomata</taxon>
        <taxon>Myxini</taxon>
        <taxon>Myxiniformes</taxon>
        <taxon>Myxinidae</taxon>
        <taxon>Eptatretinae</taxon>
        <taxon>Eptatretus</taxon>
    </lineage>
</organism>
<evidence type="ECO:0000256" key="8">
    <source>
        <dbReference type="ARBA" id="ARBA00023136"/>
    </source>
</evidence>
<evidence type="ECO:0000313" key="12">
    <source>
        <dbReference type="Proteomes" id="UP000694388"/>
    </source>
</evidence>
<dbReference type="AlphaFoldDB" id="A0A8C4R8K8"/>
<keyword evidence="6" id="KW-1133">Transmembrane helix</keyword>
<evidence type="ECO:0000256" key="6">
    <source>
        <dbReference type="ARBA" id="ARBA00022989"/>
    </source>
</evidence>
<evidence type="ECO:0000256" key="10">
    <source>
        <dbReference type="RuleBase" id="RU000488"/>
    </source>
</evidence>
<dbReference type="Pfam" id="PF00153">
    <property type="entry name" value="Mito_carr"/>
    <property type="match status" value="1"/>
</dbReference>
<comment type="similarity">
    <text evidence="2 10">Belongs to the mitochondrial carrier (TC 2.A.29) family.</text>
</comment>
<dbReference type="Proteomes" id="UP000694388">
    <property type="component" value="Unplaced"/>
</dbReference>
<reference evidence="11" key="1">
    <citation type="submission" date="2025-08" db="UniProtKB">
        <authorList>
            <consortium name="Ensembl"/>
        </authorList>
    </citation>
    <scope>IDENTIFICATION</scope>
</reference>
<keyword evidence="3 9" id="KW-0812">Transmembrane</keyword>
<keyword evidence="4" id="KW-0677">Repeat</keyword>
<keyword evidence="7" id="KW-0496">Mitochondrion</keyword>
<keyword evidence="8 9" id="KW-0472">Membrane</keyword>
<evidence type="ECO:0000313" key="11">
    <source>
        <dbReference type="Ensembl" id="ENSEBUP00000026966.1"/>
    </source>
</evidence>
<reference evidence="11" key="2">
    <citation type="submission" date="2025-09" db="UniProtKB">
        <authorList>
            <consortium name="Ensembl"/>
        </authorList>
    </citation>
    <scope>IDENTIFICATION</scope>
</reference>
<accession>A0A8C4R8K8</accession>
<evidence type="ECO:0000256" key="5">
    <source>
        <dbReference type="ARBA" id="ARBA00022787"/>
    </source>
</evidence>
<protein>
    <submittedName>
        <fullName evidence="11">Mitochondrial carrier homolog 2</fullName>
    </submittedName>
</protein>
<evidence type="ECO:0000256" key="2">
    <source>
        <dbReference type="ARBA" id="ARBA00006375"/>
    </source>
</evidence>
<name>A0A8C4R8K8_EPTBU</name>
<evidence type="ECO:0000256" key="7">
    <source>
        <dbReference type="ARBA" id="ARBA00023128"/>
    </source>
</evidence>
<keyword evidence="5" id="KW-1000">Mitochondrion outer membrane</keyword>
<comment type="subcellular location">
    <subcellularLocation>
        <location evidence="1">Mitochondrion outer membrane</location>
        <topology evidence="1">Multi-pass membrane protein</topology>
    </subcellularLocation>
</comment>
<evidence type="ECO:0000256" key="1">
    <source>
        <dbReference type="ARBA" id="ARBA00004374"/>
    </source>
</evidence>
<evidence type="ECO:0000256" key="3">
    <source>
        <dbReference type="ARBA" id="ARBA00022692"/>
    </source>
</evidence>
<dbReference type="GO" id="GO:0005741">
    <property type="term" value="C:mitochondrial outer membrane"/>
    <property type="evidence" value="ECO:0007669"/>
    <property type="project" value="UniProtKB-SubCell"/>
</dbReference>
<sequence>MADQWQQYALAAGFTALSHPMLYVKVLVQVGYEPIAPVLGHNLFFRQELQLPGFFSYAKYIAKQDGKFGLFRGLTPRLCSALLGSITHHKVLKAYEEEHILEDEEEENPEEELNLPVMEPKASKTMNDVIRETSHEMAARCAATVISHPFHVITVRCMVQFIGKEFKYSGLFGSFGTIYREEGLKGFFVGLIPRVLGDILSLWLCNLVAHIINTHVIENRHQYSEMKSYTQAVTSCFTSIVVYPFVLVANLMAVNDCGITGGLPPYAPHFSSWLECWRYLANSVSTDVENTLCVQMYISTPNHNVWDFYFYFLETSHTQVVHLEHNGPFVFFQINILAVAL</sequence>